<protein>
    <submittedName>
        <fullName evidence="2">Uncharacterized protein</fullName>
    </submittedName>
</protein>
<name>A0A428SVI7_9HYPO</name>
<organism evidence="2 3">
    <name type="scientific">Fusarium ambrosium</name>
    <dbReference type="NCBI Taxonomy" id="131363"/>
    <lineage>
        <taxon>Eukaryota</taxon>
        <taxon>Fungi</taxon>
        <taxon>Dikarya</taxon>
        <taxon>Ascomycota</taxon>
        <taxon>Pezizomycotina</taxon>
        <taxon>Sordariomycetes</taxon>
        <taxon>Hypocreomycetidae</taxon>
        <taxon>Hypocreales</taxon>
        <taxon>Nectriaceae</taxon>
        <taxon>Fusarium</taxon>
        <taxon>Fusarium solani species complex</taxon>
    </lineage>
</organism>
<evidence type="ECO:0000256" key="1">
    <source>
        <dbReference type="SAM" id="MobiDB-lite"/>
    </source>
</evidence>
<keyword evidence="3" id="KW-1185">Reference proteome</keyword>
<dbReference type="AlphaFoldDB" id="A0A428SVI7"/>
<evidence type="ECO:0000313" key="2">
    <source>
        <dbReference type="EMBL" id="RSL93794.1"/>
    </source>
</evidence>
<reference evidence="2 3" key="1">
    <citation type="submission" date="2017-06" db="EMBL/GenBank/DDBJ databases">
        <title>Cmopartive genomic analysis of Ambrosia Fusariam Clade fungi.</title>
        <authorList>
            <person name="Stajich J.E."/>
            <person name="Carrillo J."/>
            <person name="Kijimoto T."/>
            <person name="Eskalen A."/>
            <person name="O'Donnell K."/>
            <person name="Kasson M."/>
        </authorList>
    </citation>
    <scope>NUCLEOTIDE SEQUENCE [LARGE SCALE GENOMIC DNA]</scope>
    <source>
        <strain evidence="2 3">NRRL 20438</strain>
    </source>
</reference>
<evidence type="ECO:0000313" key="3">
    <source>
        <dbReference type="Proteomes" id="UP000288429"/>
    </source>
</evidence>
<dbReference type="EMBL" id="NIZV01000335">
    <property type="protein sequence ID" value="RSL93794.1"/>
    <property type="molecule type" value="Genomic_DNA"/>
</dbReference>
<feature type="compositionally biased region" description="Low complexity" evidence="1">
    <location>
        <begin position="51"/>
        <end position="62"/>
    </location>
</feature>
<sequence>MARQTRTMVKPAIKLNKPSDWKIWLSSIKGIAEEWEIWQFVDPESTDVLLEPTPTTTSTSASDKAEEADANAGERYQAQKKAIFELGLVIDRSIARSYLQEIQQTSGTRDRLVALKGEMTSYMNVESLQAHIEYQKILRRASSIRISDTVWISAFEKAYLRLQNSDAAHNSPLWGRMDLMEGIRIRDERYWQYLRSADRKGEWDAIEISHLFKTKSEMDKTRELESSSEAEDEIFAEKRECDFCGKRHLILDPNAHWKSCYYVIRPRGAKRRRPRLDPDIVESVNRQIDNDTKLKKKIEKYKIISRGSPLRKSIILNTTTPEHILNDISFFTGELCRSKPSSFWMGEDICTPEGYGEAVFESSCGNTVTLKKAYYAPKLWTSMLSVRKLNGYNLFWDNLNDQLEHSETGRVVKTTWHHDQPCVLYRRLE</sequence>
<feature type="region of interest" description="Disordered" evidence="1">
    <location>
        <begin position="50"/>
        <end position="71"/>
    </location>
</feature>
<proteinExistence type="predicted"/>
<dbReference type="Proteomes" id="UP000288429">
    <property type="component" value="Unassembled WGS sequence"/>
</dbReference>
<accession>A0A428SVI7</accession>
<gene>
    <name evidence="2" type="ORF">CDV31_014557</name>
</gene>
<comment type="caution">
    <text evidence="2">The sequence shown here is derived from an EMBL/GenBank/DDBJ whole genome shotgun (WGS) entry which is preliminary data.</text>
</comment>